<sequence>MLTYKIQENFTLKKLCLALGETERYEKALGDIVNGHRQVPSTKVIKWAERTGIHPHFLRPDIYRADHFTKPFPATKVPNE</sequence>
<evidence type="ECO:0000313" key="1">
    <source>
        <dbReference type="EMBL" id="XBS71129.1"/>
    </source>
</evidence>
<reference evidence="1" key="1">
    <citation type="submission" date="2024-06" db="EMBL/GenBank/DDBJ databases">
        <authorList>
            <person name="Coelho C."/>
            <person name="Bento M."/>
            <person name="Garcia E."/>
            <person name="Camelo A."/>
            <person name="Brandao I."/>
            <person name="Espirito Santo C."/>
            <person name="Trovao J."/>
            <person name="Verissimo A."/>
            <person name="Costa J."/>
            <person name="Tiago I."/>
        </authorList>
    </citation>
    <scope>NUCLEOTIDE SEQUENCE</scope>
    <source>
        <strain evidence="1">KWT182</strain>
    </source>
</reference>
<gene>
    <name evidence="1" type="ORF">ABK905_09245</name>
</gene>
<organism evidence="1">
    <name type="scientific">Acerihabitans sp. KWT182</name>
    <dbReference type="NCBI Taxonomy" id="3157919"/>
    <lineage>
        <taxon>Bacteria</taxon>
        <taxon>Pseudomonadati</taxon>
        <taxon>Pseudomonadota</taxon>
        <taxon>Gammaproteobacteria</taxon>
        <taxon>Enterobacterales</taxon>
        <taxon>Pectobacteriaceae</taxon>
        <taxon>Acerihabitans</taxon>
    </lineage>
</organism>
<protein>
    <recommendedName>
        <fullName evidence="2">XRE family transcriptional regulator</fullName>
    </recommendedName>
</protein>
<evidence type="ECO:0008006" key="2">
    <source>
        <dbReference type="Google" id="ProtNLM"/>
    </source>
</evidence>
<name>A0AAU7QDK4_9GAMM</name>
<accession>A0AAU7QDK4</accession>
<dbReference type="AlphaFoldDB" id="A0AAU7QDK4"/>
<proteinExistence type="predicted"/>
<dbReference type="EMBL" id="CP157947">
    <property type="protein sequence ID" value="XBS71129.1"/>
    <property type="molecule type" value="Genomic_DNA"/>
</dbReference>